<protein>
    <submittedName>
        <fullName evidence="2">Uncharacterized protein</fullName>
    </submittedName>
</protein>
<evidence type="ECO:0000313" key="3">
    <source>
        <dbReference type="Proteomes" id="UP001524460"/>
    </source>
</evidence>
<dbReference type="Proteomes" id="UP001524460">
    <property type="component" value="Unassembled WGS sequence"/>
</dbReference>
<dbReference type="RefSeq" id="WP_255041345.1">
    <property type="nucleotide sequence ID" value="NZ_JANEYT010000010.1"/>
</dbReference>
<keyword evidence="3" id="KW-1185">Reference proteome</keyword>
<evidence type="ECO:0000256" key="1">
    <source>
        <dbReference type="SAM" id="Phobius"/>
    </source>
</evidence>
<dbReference type="EMBL" id="JANEYT010000010">
    <property type="protein sequence ID" value="MCQ1057700.1"/>
    <property type="molecule type" value="Genomic_DNA"/>
</dbReference>
<keyword evidence="1" id="KW-0812">Transmembrane</keyword>
<accession>A0ABT1MYY9</accession>
<feature type="transmembrane region" description="Helical" evidence="1">
    <location>
        <begin position="6"/>
        <end position="29"/>
    </location>
</feature>
<keyword evidence="1" id="KW-0472">Membrane</keyword>
<sequence>MLGRVITTLGMCIIGGKYLLMLIIAGIAMTSGGVQPDMMQLAMLEPTE</sequence>
<comment type="caution">
    <text evidence="2">The sequence shown here is derived from an EMBL/GenBank/DDBJ whole genome shotgun (WGS) entry which is preliminary data.</text>
</comment>
<gene>
    <name evidence="2" type="ORF">NHN17_06455</name>
</gene>
<reference evidence="2 3" key="1">
    <citation type="submission" date="2022-07" db="EMBL/GenBank/DDBJ databases">
        <title>Photobacterium pectinilyticum sp. nov., a marine bacterium isolated from surface seawater of Qingdao offshore.</title>
        <authorList>
            <person name="Wang X."/>
        </authorList>
    </citation>
    <scope>NUCLEOTIDE SEQUENCE [LARGE SCALE GENOMIC DNA]</scope>
    <source>
        <strain evidence="2 3">ZSDE20</strain>
    </source>
</reference>
<evidence type="ECO:0000313" key="2">
    <source>
        <dbReference type="EMBL" id="MCQ1057700.1"/>
    </source>
</evidence>
<keyword evidence="1" id="KW-1133">Transmembrane helix</keyword>
<organism evidence="2 3">
    <name type="scientific">Photobacterium pectinilyticum</name>
    <dbReference type="NCBI Taxonomy" id="2906793"/>
    <lineage>
        <taxon>Bacteria</taxon>
        <taxon>Pseudomonadati</taxon>
        <taxon>Pseudomonadota</taxon>
        <taxon>Gammaproteobacteria</taxon>
        <taxon>Vibrionales</taxon>
        <taxon>Vibrionaceae</taxon>
        <taxon>Photobacterium</taxon>
    </lineage>
</organism>
<proteinExistence type="predicted"/>
<name>A0ABT1MYY9_9GAMM</name>